<dbReference type="InterPro" id="IPR050090">
    <property type="entry name" value="Tyrosine_recombinase_XerCD"/>
</dbReference>
<evidence type="ECO:0000256" key="3">
    <source>
        <dbReference type="ARBA" id="ARBA00023125"/>
    </source>
</evidence>
<gene>
    <name evidence="8" type="ORF">ABLV49_22430</name>
</gene>
<sequence length="336" mass="37888">MSRVPSLFAYVQSYFTQYLPKQRGASVHTIRAYRDALTMLFKFVAEQRGQGIASLQIGDIDADAVTRFLDHIEAQRSNSAATRNCRRAAIRSFFKHLLRNDLAHSQQFVRVLAIPAKKARQRPATYLEVEDARLIIGMPDQRTFDGWRDRALLLFLYNCGARVSEATGLRWDDLQLAAPRQVRLRGKGRKERLLPLWTETANALHRLRGMSDAASGQCVFLNRHGQPLTRDGVAYILSKHAAAAARDNPVLRRKRITPHVLRHSCAVALLQSGTDVTVIRDYLGHTSVATTGRYITTNLQMKQEAMEAFWKKAGIEPANAKAWKPKANLLAFLQSL</sequence>
<keyword evidence="1" id="KW-0159">Chromosome partition</keyword>
<dbReference type="InterPro" id="IPR010998">
    <property type="entry name" value="Integrase_recombinase_N"/>
</dbReference>
<dbReference type="PROSITE" id="PS51898">
    <property type="entry name" value="TYR_RECOMBINASE"/>
    <property type="match status" value="1"/>
</dbReference>
<dbReference type="GO" id="GO:0015074">
    <property type="term" value="P:DNA integration"/>
    <property type="evidence" value="ECO:0007669"/>
    <property type="project" value="UniProtKB-KW"/>
</dbReference>
<dbReference type="RefSeq" id="WP_349282086.1">
    <property type="nucleotide sequence ID" value="NZ_CBCSCU010000025.1"/>
</dbReference>
<dbReference type="EMBL" id="CP157676">
    <property type="protein sequence ID" value="XBP72480.1"/>
    <property type="molecule type" value="Genomic_DNA"/>
</dbReference>
<dbReference type="InterPro" id="IPR002104">
    <property type="entry name" value="Integrase_catalytic"/>
</dbReference>
<dbReference type="PANTHER" id="PTHR30349">
    <property type="entry name" value="PHAGE INTEGRASE-RELATED"/>
    <property type="match status" value="1"/>
</dbReference>
<evidence type="ECO:0000259" key="6">
    <source>
        <dbReference type="PROSITE" id="PS51898"/>
    </source>
</evidence>
<dbReference type="InterPro" id="IPR044068">
    <property type="entry name" value="CB"/>
</dbReference>
<evidence type="ECO:0000259" key="7">
    <source>
        <dbReference type="PROSITE" id="PS51900"/>
    </source>
</evidence>
<dbReference type="CDD" id="cd01182">
    <property type="entry name" value="INT_RitC_C_like"/>
    <property type="match status" value="1"/>
</dbReference>
<feature type="domain" description="Tyr recombinase" evidence="6">
    <location>
        <begin position="122"/>
        <end position="307"/>
    </location>
</feature>
<dbReference type="Gene3D" id="1.10.443.10">
    <property type="entry name" value="Intergrase catalytic core"/>
    <property type="match status" value="1"/>
</dbReference>
<dbReference type="GO" id="GO:0007059">
    <property type="term" value="P:chromosome segregation"/>
    <property type="evidence" value="ECO:0007669"/>
    <property type="project" value="UniProtKB-KW"/>
</dbReference>
<dbReference type="Gene3D" id="1.10.150.130">
    <property type="match status" value="1"/>
</dbReference>
<evidence type="ECO:0000256" key="1">
    <source>
        <dbReference type="ARBA" id="ARBA00022829"/>
    </source>
</evidence>
<keyword evidence="4" id="KW-0233">DNA recombination</keyword>
<dbReference type="InterPro" id="IPR004107">
    <property type="entry name" value="Integrase_SAM-like_N"/>
</dbReference>
<proteinExistence type="predicted"/>
<dbReference type="InterPro" id="IPR011010">
    <property type="entry name" value="DNA_brk_join_enz"/>
</dbReference>
<dbReference type="PROSITE" id="PS51900">
    <property type="entry name" value="CB"/>
    <property type="match status" value="1"/>
</dbReference>
<keyword evidence="3 5" id="KW-0238">DNA-binding</keyword>
<dbReference type="PANTHER" id="PTHR30349:SF81">
    <property type="entry name" value="TYROSINE RECOMBINASE XERC"/>
    <property type="match status" value="1"/>
</dbReference>
<dbReference type="SUPFAM" id="SSF56349">
    <property type="entry name" value="DNA breaking-rejoining enzymes"/>
    <property type="match status" value="1"/>
</dbReference>
<keyword evidence="8" id="KW-0614">Plasmid</keyword>
<feature type="domain" description="Core-binding (CB)" evidence="7">
    <location>
        <begin position="5"/>
        <end position="98"/>
    </location>
</feature>
<dbReference type="AlphaFoldDB" id="A0AAU7LXX9"/>
<evidence type="ECO:0000256" key="4">
    <source>
        <dbReference type="ARBA" id="ARBA00023172"/>
    </source>
</evidence>
<reference evidence="8" key="1">
    <citation type="submission" date="2024-05" db="EMBL/GenBank/DDBJ databases">
        <authorList>
            <person name="Bunk B."/>
            <person name="Swiderski J."/>
            <person name="Sproer C."/>
            <person name="Thiel V."/>
        </authorList>
    </citation>
    <scope>NUCLEOTIDE SEQUENCE</scope>
    <source>
        <strain evidence="8">DSM 17735</strain>
        <plasmid evidence="8">p1</plasmid>
    </source>
</reference>
<dbReference type="GO" id="GO:0003677">
    <property type="term" value="F:DNA binding"/>
    <property type="evidence" value="ECO:0007669"/>
    <property type="project" value="UniProtKB-UniRule"/>
</dbReference>
<keyword evidence="2" id="KW-0229">DNA integration</keyword>
<dbReference type="Pfam" id="PF02899">
    <property type="entry name" value="Phage_int_SAM_1"/>
    <property type="match status" value="1"/>
</dbReference>
<dbReference type="InterPro" id="IPR013762">
    <property type="entry name" value="Integrase-like_cat_sf"/>
</dbReference>
<protein>
    <submittedName>
        <fullName evidence="8">Site-specific integrase</fullName>
    </submittedName>
</protein>
<name>A0AAU7LXX9_9BURK</name>
<evidence type="ECO:0000256" key="5">
    <source>
        <dbReference type="PROSITE-ProRule" id="PRU01248"/>
    </source>
</evidence>
<dbReference type="Pfam" id="PF00589">
    <property type="entry name" value="Phage_integrase"/>
    <property type="match status" value="1"/>
</dbReference>
<evidence type="ECO:0000256" key="2">
    <source>
        <dbReference type="ARBA" id="ARBA00022908"/>
    </source>
</evidence>
<geneLocation type="plasmid" evidence="8">
    <name>p1</name>
</geneLocation>
<accession>A0AAU7LXX9</accession>
<organism evidence="8">
    <name type="scientific">Polaromonas hydrogenivorans</name>
    <dbReference type="NCBI Taxonomy" id="335476"/>
    <lineage>
        <taxon>Bacteria</taxon>
        <taxon>Pseudomonadati</taxon>
        <taxon>Pseudomonadota</taxon>
        <taxon>Betaproteobacteria</taxon>
        <taxon>Burkholderiales</taxon>
        <taxon>Comamonadaceae</taxon>
        <taxon>Polaromonas</taxon>
    </lineage>
</organism>
<dbReference type="GO" id="GO:0006310">
    <property type="term" value="P:DNA recombination"/>
    <property type="evidence" value="ECO:0007669"/>
    <property type="project" value="UniProtKB-KW"/>
</dbReference>
<evidence type="ECO:0000313" key="8">
    <source>
        <dbReference type="EMBL" id="XBP72480.1"/>
    </source>
</evidence>